<evidence type="ECO:0000313" key="2">
    <source>
        <dbReference type="Proteomes" id="UP000320048"/>
    </source>
</evidence>
<reference evidence="1 2" key="1">
    <citation type="journal article" date="2019" name="Nat. Microbiol.">
        <title>Mediterranean grassland soil C-N compound turnover is dependent on rainfall and depth, and is mediated by genomically divergent microorganisms.</title>
        <authorList>
            <person name="Diamond S."/>
            <person name="Andeer P.F."/>
            <person name="Li Z."/>
            <person name="Crits-Christoph A."/>
            <person name="Burstein D."/>
            <person name="Anantharaman K."/>
            <person name="Lane K.R."/>
            <person name="Thomas B.C."/>
            <person name="Pan C."/>
            <person name="Northen T.R."/>
            <person name="Banfield J.F."/>
        </authorList>
    </citation>
    <scope>NUCLEOTIDE SEQUENCE [LARGE SCALE GENOMIC DNA]</scope>
    <source>
        <strain evidence="1">NP_7</strain>
    </source>
</reference>
<name>A0A537J6C2_9BACT</name>
<accession>A0A537J6C2</accession>
<comment type="caution">
    <text evidence="1">The sequence shown here is derived from an EMBL/GenBank/DDBJ whole genome shotgun (WGS) entry which is preliminary data.</text>
</comment>
<feature type="non-terminal residue" evidence="1">
    <location>
        <position position="69"/>
    </location>
</feature>
<gene>
    <name evidence="1" type="ORF">E6H04_11555</name>
</gene>
<organism evidence="1 2">
    <name type="scientific">Candidatus Segetimicrobium genomatis</name>
    <dbReference type="NCBI Taxonomy" id="2569760"/>
    <lineage>
        <taxon>Bacteria</taxon>
        <taxon>Bacillati</taxon>
        <taxon>Candidatus Sysuimicrobiota</taxon>
        <taxon>Candidatus Sysuimicrobiia</taxon>
        <taxon>Candidatus Sysuimicrobiales</taxon>
        <taxon>Candidatus Segetimicrobiaceae</taxon>
        <taxon>Candidatus Segetimicrobium</taxon>
    </lineage>
</organism>
<dbReference type="Proteomes" id="UP000320048">
    <property type="component" value="Unassembled WGS sequence"/>
</dbReference>
<dbReference type="EMBL" id="VBAO01000333">
    <property type="protein sequence ID" value="TMI78902.1"/>
    <property type="molecule type" value="Genomic_DNA"/>
</dbReference>
<proteinExistence type="predicted"/>
<dbReference type="AlphaFoldDB" id="A0A537J6C2"/>
<sequence>MGSGRRIAATLNRVGYLHLPGGGQIVVDGRYGYVGHMAPPHGTTILDLAEPAHPRVIAQVSVPGDIHSH</sequence>
<protein>
    <submittedName>
        <fullName evidence="1">RNA polymerase subunit sigma-70</fullName>
    </submittedName>
</protein>
<evidence type="ECO:0000313" key="1">
    <source>
        <dbReference type="EMBL" id="TMI78902.1"/>
    </source>
</evidence>